<dbReference type="Pfam" id="PF00067">
    <property type="entry name" value="p450"/>
    <property type="match status" value="1"/>
</dbReference>
<reference evidence="9" key="1">
    <citation type="journal article" date="2021" name="BMC Genomics">
        <title>Chromosome-level genome assembly and manually-curated proteome of model necrotroph Parastagonospora nodorum Sn15 reveals a genome-wide trove of candidate effector homologs, and redundancy of virulence-related functions within an accessory chromosome.</title>
        <authorList>
            <person name="Bertazzoni S."/>
            <person name="Jones D.A.B."/>
            <person name="Phan H.T."/>
            <person name="Tan K.-C."/>
            <person name="Hane J.K."/>
        </authorList>
    </citation>
    <scope>NUCLEOTIDE SEQUENCE [LARGE SCALE GENOMIC DNA]</scope>
    <source>
        <strain evidence="9">SN15 / ATCC MYA-4574 / FGSC 10173)</strain>
    </source>
</reference>
<dbReference type="Proteomes" id="UP000663193">
    <property type="component" value="Chromosome 4"/>
</dbReference>
<accession>A0A7U2HZJ5</accession>
<comment type="cofactor">
    <cofactor evidence="1">
        <name>heme</name>
        <dbReference type="ChEBI" id="CHEBI:30413"/>
    </cofactor>
</comment>
<dbReference type="PANTHER" id="PTHR24305">
    <property type="entry name" value="CYTOCHROME P450"/>
    <property type="match status" value="1"/>
</dbReference>
<evidence type="ECO:0000256" key="5">
    <source>
        <dbReference type="ARBA" id="ARBA00023002"/>
    </source>
</evidence>
<dbReference type="OrthoDB" id="1470350at2759"/>
<sequence length="213" mass="24025">MFALTAKSLFLPAVHEDIASAIVWTPCRPLGELRIQTEKGLKKHGPVIRKVQTNTTSTGTIDIFFYLASNPRVLKELAYEIRTTFEDPNDIRGGATLKSCKYFHAVIDESMRMSLVSSALCREVTYDDFRMDGNHVPKEMDVGCSLCAFHHNESIFPDLYTFDPERWIVFKSNPAEKVAALRKYFNQFSLGTRVCSEMNFALTKLADSIAVAV</sequence>
<protein>
    <submittedName>
        <fullName evidence="8">Uncharacterized protein</fullName>
    </submittedName>
</protein>
<dbReference type="GO" id="GO:0016705">
    <property type="term" value="F:oxidoreductase activity, acting on paired donors, with incorporation or reduction of molecular oxygen"/>
    <property type="evidence" value="ECO:0007669"/>
    <property type="project" value="InterPro"/>
</dbReference>
<evidence type="ECO:0000256" key="2">
    <source>
        <dbReference type="ARBA" id="ARBA00010617"/>
    </source>
</evidence>
<evidence type="ECO:0000256" key="1">
    <source>
        <dbReference type="ARBA" id="ARBA00001971"/>
    </source>
</evidence>
<dbReference type="SUPFAM" id="SSF48264">
    <property type="entry name" value="Cytochrome P450"/>
    <property type="match status" value="1"/>
</dbReference>
<gene>
    <name evidence="8" type="ORF">JI435_309400</name>
</gene>
<comment type="similarity">
    <text evidence="2">Belongs to the cytochrome P450 family.</text>
</comment>
<dbReference type="GO" id="GO:0004497">
    <property type="term" value="F:monooxygenase activity"/>
    <property type="evidence" value="ECO:0007669"/>
    <property type="project" value="UniProtKB-KW"/>
</dbReference>
<evidence type="ECO:0000256" key="6">
    <source>
        <dbReference type="ARBA" id="ARBA00023004"/>
    </source>
</evidence>
<proteinExistence type="inferred from homology"/>
<dbReference type="InterPro" id="IPR036396">
    <property type="entry name" value="Cyt_P450_sf"/>
</dbReference>
<dbReference type="Gene3D" id="1.10.630.10">
    <property type="entry name" value="Cytochrome P450"/>
    <property type="match status" value="1"/>
</dbReference>
<evidence type="ECO:0000256" key="3">
    <source>
        <dbReference type="ARBA" id="ARBA00022617"/>
    </source>
</evidence>
<dbReference type="GO" id="GO:0005506">
    <property type="term" value="F:iron ion binding"/>
    <property type="evidence" value="ECO:0007669"/>
    <property type="project" value="InterPro"/>
</dbReference>
<keyword evidence="5" id="KW-0560">Oxidoreductase</keyword>
<dbReference type="AlphaFoldDB" id="A0A7U2HZJ5"/>
<evidence type="ECO:0000313" key="9">
    <source>
        <dbReference type="Proteomes" id="UP000663193"/>
    </source>
</evidence>
<keyword evidence="6" id="KW-0408">Iron</keyword>
<dbReference type="GO" id="GO:0020037">
    <property type="term" value="F:heme binding"/>
    <property type="evidence" value="ECO:0007669"/>
    <property type="project" value="InterPro"/>
</dbReference>
<evidence type="ECO:0000256" key="4">
    <source>
        <dbReference type="ARBA" id="ARBA00022723"/>
    </source>
</evidence>
<keyword evidence="9" id="KW-1185">Reference proteome</keyword>
<keyword evidence="7" id="KW-0503">Monooxygenase</keyword>
<evidence type="ECO:0000256" key="7">
    <source>
        <dbReference type="ARBA" id="ARBA00023033"/>
    </source>
</evidence>
<dbReference type="InterPro" id="IPR001128">
    <property type="entry name" value="Cyt_P450"/>
</dbReference>
<dbReference type="EMBL" id="CP069026">
    <property type="protein sequence ID" value="QRC93852.1"/>
    <property type="molecule type" value="Genomic_DNA"/>
</dbReference>
<evidence type="ECO:0000313" key="8">
    <source>
        <dbReference type="EMBL" id="QRC93852.1"/>
    </source>
</evidence>
<keyword evidence="3" id="KW-0349">Heme</keyword>
<name>A0A7U2HZJ5_PHANO</name>
<dbReference type="InterPro" id="IPR050121">
    <property type="entry name" value="Cytochrome_P450_monoxygenase"/>
</dbReference>
<dbReference type="PANTHER" id="PTHR24305:SF237">
    <property type="entry name" value="CYTOCHROME P450 MONOOXYGENASE ATNE-RELATED"/>
    <property type="match status" value="1"/>
</dbReference>
<keyword evidence="4" id="KW-0479">Metal-binding</keyword>
<dbReference type="VEuPathDB" id="FungiDB:JI435_309400"/>
<organism evidence="8 9">
    <name type="scientific">Phaeosphaeria nodorum (strain SN15 / ATCC MYA-4574 / FGSC 10173)</name>
    <name type="common">Glume blotch fungus</name>
    <name type="synonym">Parastagonospora nodorum</name>
    <dbReference type="NCBI Taxonomy" id="321614"/>
    <lineage>
        <taxon>Eukaryota</taxon>
        <taxon>Fungi</taxon>
        <taxon>Dikarya</taxon>
        <taxon>Ascomycota</taxon>
        <taxon>Pezizomycotina</taxon>
        <taxon>Dothideomycetes</taxon>
        <taxon>Pleosporomycetidae</taxon>
        <taxon>Pleosporales</taxon>
        <taxon>Pleosporineae</taxon>
        <taxon>Phaeosphaeriaceae</taxon>
        <taxon>Parastagonospora</taxon>
    </lineage>
</organism>